<name>A0ABR6C2D2_9HYPH</name>
<dbReference type="RefSeq" id="WP_182573601.1">
    <property type="nucleotide sequence ID" value="NZ_JACJHY010000004.1"/>
</dbReference>
<gene>
    <name evidence="1" type="ORF">HNQ97_001109</name>
</gene>
<accession>A0ABR6C2D2</accession>
<organism evidence="1 2">
    <name type="scientific">Aminobacter ciceronei</name>
    <dbReference type="NCBI Taxonomy" id="150723"/>
    <lineage>
        <taxon>Bacteria</taxon>
        <taxon>Pseudomonadati</taxon>
        <taxon>Pseudomonadota</taxon>
        <taxon>Alphaproteobacteria</taxon>
        <taxon>Hyphomicrobiales</taxon>
        <taxon>Phyllobacteriaceae</taxon>
        <taxon>Aminobacter</taxon>
    </lineage>
</organism>
<comment type="caution">
    <text evidence="1">The sequence shown here is derived from an EMBL/GenBank/DDBJ whole genome shotgun (WGS) entry which is preliminary data.</text>
</comment>
<dbReference type="EMBL" id="JACJHZ010000004">
    <property type="protein sequence ID" value="MBA9019118.1"/>
    <property type="molecule type" value="Genomic_DNA"/>
</dbReference>
<evidence type="ECO:0000313" key="2">
    <source>
        <dbReference type="Proteomes" id="UP000587524"/>
    </source>
</evidence>
<reference evidence="1 2" key="1">
    <citation type="submission" date="2020-08" db="EMBL/GenBank/DDBJ databases">
        <title>Genomic Encyclopedia of Type Strains, Phase IV (KMG-IV): sequencing the most valuable type-strain genomes for metagenomic binning, comparative biology and taxonomic classification.</title>
        <authorList>
            <person name="Goeker M."/>
        </authorList>
    </citation>
    <scope>NUCLEOTIDE SEQUENCE [LARGE SCALE GENOMIC DNA]</scope>
    <source>
        <strain evidence="1 2">DSM 17455</strain>
    </source>
</reference>
<sequence>MRSGLNLYHLKMIDPARRSARRDLLLDPHRRDQAIGYLADETGVQLEAIPADRSYHPPPTDDGGLWMFDVQRKGGLEG</sequence>
<evidence type="ECO:0000313" key="1">
    <source>
        <dbReference type="EMBL" id="MBA9019118.1"/>
    </source>
</evidence>
<dbReference type="Proteomes" id="UP000587524">
    <property type="component" value="Unassembled WGS sequence"/>
</dbReference>
<keyword evidence="2" id="KW-1185">Reference proteome</keyword>
<protein>
    <submittedName>
        <fullName evidence="1">Uncharacterized protein</fullName>
    </submittedName>
</protein>
<proteinExistence type="predicted"/>